<dbReference type="InterPro" id="IPR011050">
    <property type="entry name" value="Pectin_lyase_fold/virulence"/>
</dbReference>
<dbReference type="SUPFAM" id="SSF51126">
    <property type="entry name" value="Pectin lyase-like"/>
    <property type="match status" value="1"/>
</dbReference>
<keyword evidence="2" id="KW-1185">Reference proteome</keyword>
<dbReference type="Gene3D" id="2.160.20.10">
    <property type="entry name" value="Single-stranded right-handed beta-helix, Pectin lyase-like"/>
    <property type="match status" value="1"/>
</dbReference>
<dbReference type="InterPro" id="IPR012334">
    <property type="entry name" value="Pectin_lyas_fold"/>
</dbReference>
<sequence length="878" mass="98441">MRLDTPKATYTPPERKAFMLGVLILILLLIPSVNAVKIALIHNGYVAHYEDGKSKLMQLVQDISLAPKRLLTADKDLPVIKVDIKYQDWLKLEQDRNNALKNGIIAEQRNQVNATLYLNQQKYFAKVRLQGDMLDHVSNDTRWSLRFELKKKKALFESRKFALVAPNVRIHQGPSLFSKTMELADFDIIAPKNMPVRVVLNGVDWGTMFVEQAFSQSLLAVNDRTEGLITRLDIHEQTQNSAGEITRVLKPRELQRGTILGNPALSQQRQIALALLDDFLNKKRPASDVFDAKKMGQYLATVDLWGAWHALTWNNWRWYYNPHLAKFEPIQSDVAVTPAKHHWLMTPPSHDFALSKAMLDDPILRSHYDIAKQTLIERINQNLIPELQAYEQTLLNKLHGDSPLLAPFDLTIMKTQIMCWQSDYQGAGCQNIGQFDASLHQQMQDYAGHANWDILARFNSRSGTGVLELVNNDKESLHLKSITGLNRYEDRSELEEVNADFPRVLNPGETLNINLPADIVAVDLRAALASKKIATFQFKKDIAPLHFIPRPQPLNASLMSQYPFIEVNEGHWYVKPGTWQINDFLVTPNNTELVLPAGAHLEFATKAGLMVFGNLTVKGTTDNPASLTKQVNSRKWSGLSVFSNEYSPKSVVRHLNISYSSNPKLGLWQPRGATYFVKTPVLLEDIHISENQSEDGLNIINGDIEINRMLITNALSDAFDCDFCVGSVNDSEFRSIGFRSGGDGIDVSGSKLTLNNVSFNGVRDKAISGGERSHLTVNTARFNNVNFGLVAKDDTKITATNITAENVTHHALMSYSKKPIFGGAILDVSEFNCLDAQCENKITVETGSVLTINGTAIDSQDLDVKGLYRTIMKSDKPR</sequence>
<protein>
    <submittedName>
        <fullName evidence="1">Spore coat protein CotH</fullName>
    </submittedName>
</protein>
<reference evidence="1 2" key="1">
    <citation type="submission" date="2015-11" db="EMBL/GenBank/DDBJ databases">
        <authorList>
            <person name="Zhang Y."/>
            <person name="Guo Z."/>
        </authorList>
    </citation>
    <scope>NUCLEOTIDE SEQUENCE [LARGE SCALE GENOMIC DNA]</scope>
    <source>
        <strain evidence="1 2">KCTC 12086</strain>
    </source>
</reference>
<dbReference type="AlphaFoldDB" id="A0A0S2K777"/>
<dbReference type="PATRIC" id="fig|161398.10.peg.3635"/>
<accession>A0A0S2K777</accession>
<gene>
    <name evidence="1" type="ORF">PP2015_3566</name>
</gene>
<dbReference type="Proteomes" id="UP000061457">
    <property type="component" value="Chromosome II"/>
</dbReference>
<keyword evidence="1" id="KW-0167">Capsid protein</keyword>
<evidence type="ECO:0000313" key="1">
    <source>
        <dbReference type="EMBL" id="ALO44040.1"/>
    </source>
</evidence>
<dbReference type="OrthoDB" id="6198791at2"/>
<keyword evidence="1" id="KW-0946">Virion</keyword>
<name>A0A0S2K777_9GAMM</name>
<dbReference type="EMBL" id="CP013188">
    <property type="protein sequence ID" value="ALO44040.1"/>
    <property type="molecule type" value="Genomic_DNA"/>
</dbReference>
<dbReference type="STRING" id="161398.PP2015_3566"/>
<dbReference type="RefSeq" id="WP_058031929.1">
    <property type="nucleotide sequence ID" value="NZ_CP013188.1"/>
</dbReference>
<organism evidence="1 2">
    <name type="scientific">Pseudoalteromonas phenolica</name>
    <dbReference type="NCBI Taxonomy" id="161398"/>
    <lineage>
        <taxon>Bacteria</taxon>
        <taxon>Pseudomonadati</taxon>
        <taxon>Pseudomonadota</taxon>
        <taxon>Gammaproteobacteria</taxon>
        <taxon>Alteromonadales</taxon>
        <taxon>Pseudoalteromonadaceae</taxon>
        <taxon>Pseudoalteromonas</taxon>
    </lineage>
</organism>
<proteinExistence type="predicted"/>
<evidence type="ECO:0000313" key="2">
    <source>
        <dbReference type="Proteomes" id="UP000061457"/>
    </source>
</evidence>
<dbReference type="KEGG" id="pphe:PP2015_3566"/>